<dbReference type="Pfam" id="PF07944">
    <property type="entry name" value="Beta-AFase-like_GH127_cat"/>
    <property type="match status" value="1"/>
</dbReference>
<evidence type="ECO:0000256" key="1">
    <source>
        <dbReference type="SAM" id="SignalP"/>
    </source>
</evidence>
<feature type="domain" description="Glycoside hydrolase GH146 substrate-binding" evidence="3">
    <location>
        <begin position="652"/>
        <end position="785"/>
    </location>
</feature>
<dbReference type="EMBL" id="JAMSKV010000006">
    <property type="protein sequence ID" value="MCQ8278564.1"/>
    <property type="molecule type" value="Genomic_DNA"/>
</dbReference>
<comment type="caution">
    <text evidence="5">The sequence shown here is derived from an EMBL/GenBank/DDBJ whole genome shotgun (WGS) entry which is preliminary data.</text>
</comment>
<evidence type="ECO:0000259" key="2">
    <source>
        <dbReference type="Pfam" id="PF07944"/>
    </source>
</evidence>
<protein>
    <submittedName>
        <fullName evidence="5">Glycoside hydrolase family 127 protein</fullName>
    </submittedName>
</protein>
<evidence type="ECO:0000313" key="5">
    <source>
        <dbReference type="EMBL" id="MCQ8278564.1"/>
    </source>
</evidence>
<dbReference type="PANTHER" id="PTHR31151">
    <property type="entry name" value="PROLINE-TRNA LIGASE (DUF1680)"/>
    <property type="match status" value="1"/>
</dbReference>
<keyword evidence="1" id="KW-0732">Signal</keyword>
<reference evidence="5 6" key="1">
    <citation type="submission" date="2022-06" db="EMBL/GenBank/DDBJ databases">
        <title>Endosaccharibacter gen. nov., sp. nov., endophytic bacteria isolated from sugarcane.</title>
        <authorList>
            <person name="Pitiwittayakul N."/>
            <person name="Yukphan P."/>
            <person name="Charoenyingcharoen P."/>
            <person name="Tanasupawat S."/>
        </authorList>
    </citation>
    <scope>NUCLEOTIDE SEQUENCE [LARGE SCALE GENOMIC DNA]</scope>
    <source>
        <strain evidence="5 6">KSS8</strain>
    </source>
</reference>
<gene>
    <name evidence="5" type="ORF">NFI95_08880</name>
</gene>
<evidence type="ECO:0000259" key="4">
    <source>
        <dbReference type="Pfam" id="PF20736"/>
    </source>
</evidence>
<dbReference type="InterPro" id="IPR008928">
    <property type="entry name" value="6-hairpin_glycosidase_sf"/>
</dbReference>
<evidence type="ECO:0000259" key="3">
    <source>
        <dbReference type="Pfam" id="PF20620"/>
    </source>
</evidence>
<dbReference type="Pfam" id="PF20736">
    <property type="entry name" value="Glyco_hydro127M"/>
    <property type="match status" value="1"/>
</dbReference>
<feature type="signal peptide" evidence="1">
    <location>
        <begin position="1"/>
        <end position="30"/>
    </location>
</feature>
<dbReference type="Pfam" id="PF20620">
    <property type="entry name" value="DUF6805"/>
    <property type="match status" value="1"/>
</dbReference>
<organism evidence="5 6">
    <name type="scientific">Endosaccharibacter trunci</name>
    <dbReference type="NCBI Taxonomy" id="2812733"/>
    <lineage>
        <taxon>Bacteria</taxon>
        <taxon>Pseudomonadati</taxon>
        <taxon>Pseudomonadota</taxon>
        <taxon>Alphaproteobacteria</taxon>
        <taxon>Acetobacterales</taxon>
        <taxon>Acetobacteraceae</taxon>
        <taxon>Endosaccharibacter</taxon>
    </lineage>
</organism>
<name>A0ABT1W6R2_9PROT</name>
<dbReference type="InterPro" id="IPR006311">
    <property type="entry name" value="TAT_signal"/>
</dbReference>
<feature type="domain" description="Non-reducing end beta-L-arabinofuranosidase-like GH127 catalytic" evidence="2">
    <location>
        <begin position="45"/>
        <end position="433"/>
    </location>
</feature>
<dbReference type="SUPFAM" id="SSF48208">
    <property type="entry name" value="Six-hairpin glycosidases"/>
    <property type="match status" value="1"/>
</dbReference>
<dbReference type="InterPro" id="IPR046544">
    <property type="entry name" value="GH146_SB_dom"/>
</dbReference>
<dbReference type="PROSITE" id="PS51318">
    <property type="entry name" value="TAT"/>
    <property type="match status" value="1"/>
</dbReference>
<proteinExistence type="predicted"/>
<feature type="chain" id="PRO_5047175455" evidence="1">
    <location>
        <begin position="31"/>
        <end position="793"/>
    </location>
</feature>
<dbReference type="InterPro" id="IPR049046">
    <property type="entry name" value="Beta-AFase-like_GH127_middle"/>
</dbReference>
<dbReference type="GO" id="GO:0016787">
    <property type="term" value="F:hydrolase activity"/>
    <property type="evidence" value="ECO:0007669"/>
    <property type="project" value="UniProtKB-KW"/>
</dbReference>
<dbReference type="RefSeq" id="WP_422864042.1">
    <property type="nucleotide sequence ID" value="NZ_JAMSKV010000006.1"/>
</dbReference>
<dbReference type="Proteomes" id="UP001524587">
    <property type="component" value="Unassembled WGS sequence"/>
</dbReference>
<evidence type="ECO:0000313" key="6">
    <source>
        <dbReference type="Proteomes" id="UP001524587"/>
    </source>
</evidence>
<dbReference type="InterPro" id="IPR012878">
    <property type="entry name" value="Beta-AFase-like_GH127_cat"/>
</dbReference>
<dbReference type="PANTHER" id="PTHR31151:SF0">
    <property type="entry name" value="PROLINE-TRNA LIGASE (DUF1680)"/>
    <property type="match status" value="1"/>
</dbReference>
<keyword evidence="6" id="KW-1185">Reference proteome</keyword>
<accession>A0ABT1W6R2</accession>
<keyword evidence="5" id="KW-0378">Hydrolase</keyword>
<feature type="domain" description="Non-reducing end beta-L-arabinofuranosidase-like GH127 middle" evidence="4">
    <location>
        <begin position="443"/>
        <end position="538"/>
    </location>
</feature>
<sequence length="793" mass="87020">MNTFPGLTRRGLLAGVSGASIALAAGPASATDPELDRATALPLHDVRLLPSRWADAVDRNRLYLLSLDPDRLLSPFLSQAGLLPKAPRYGGWESDTITGHTLGHYLSALSLLHAQTGDAEARIRVDTIVSELARVQTASGDSYVGGFTRRASDGTIENGKVIFREIASGDIRSTGFDLNGAWSPLYNVHKTLAGLLDAQALCGNQKALGIAVGMAGFLRGVFDRLDDAQVQRVLSCEYGGLNESLAEIAARTGDRSWLVFAARIYDRKVLDPLAEKQDDLANIHANTQIPKLIGLQRIAELSDDPARRIAPRFFWERVTRHHSFVIGGNADREYFFTADTPSQHITEQTCEHCNSYNMLKLTRQLFANRPDAALFDFYERAHLNHVLAAHNPRTGMFTYMTPLLSGAVREWSTPENDFWCCVGTGMESHAKHGDSIFWESGDTLLVNLFIPAEARWTRMKARLSLQTRYPDDGAVSLQLADLPAPRRFAVGFRLPGWAENRFTLAVNGVPAEPRRKNGFLVLRRVWNAGDRISLILPMSLRIERTPDDPHLITVLRGPAVLCADLGPAGDGKPYDGVDPALVAADPIADLHPAPDDPLSFITAAAGRPGMLRFTPFHGQAERRSAVYLRCFSETEWAAEQTRFLAEQRQRKELAARSVDILHLGEMQAEHDHAVSAEKSYPLVYRGRNGRDLRAGGFISFRLKIRPGPMLLRISGWSAGHDDGFTVRVEGHVLSVQPADNSGQSRTSDVDLPIPAALTNGKTQMTVRLEGSGTRTAGPFFTVRTLDAAAALPI</sequence>